<gene>
    <name evidence="6" type="ORF">COMA1_70108</name>
</gene>
<dbReference type="InterPro" id="IPR011707">
    <property type="entry name" value="Cu-oxidase-like_N"/>
</dbReference>
<name>A0A0S4LPQ9_9BACT</name>
<dbReference type="RefSeq" id="WP_176698193.1">
    <property type="nucleotide sequence ID" value="NZ_CZQA01000013.1"/>
</dbReference>
<evidence type="ECO:0008006" key="8">
    <source>
        <dbReference type="Google" id="ProtNLM"/>
    </source>
</evidence>
<evidence type="ECO:0000256" key="2">
    <source>
        <dbReference type="ARBA" id="ARBA00023002"/>
    </source>
</evidence>
<evidence type="ECO:0000259" key="4">
    <source>
        <dbReference type="Pfam" id="PF07731"/>
    </source>
</evidence>
<dbReference type="InterPro" id="IPR008972">
    <property type="entry name" value="Cupredoxin"/>
</dbReference>
<reference evidence="6 7" key="1">
    <citation type="submission" date="2015-10" db="EMBL/GenBank/DDBJ databases">
        <authorList>
            <person name="Gilbert D.G."/>
        </authorList>
    </citation>
    <scope>NUCLEOTIDE SEQUENCE [LARGE SCALE GENOMIC DNA]</scope>
    <source>
        <strain evidence="6">COMA1</strain>
    </source>
</reference>
<protein>
    <recommendedName>
        <fullName evidence="8">Multicopper oxidase</fullName>
    </recommendedName>
</protein>
<evidence type="ECO:0000259" key="5">
    <source>
        <dbReference type="Pfam" id="PF07732"/>
    </source>
</evidence>
<accession>A0A0S4LPQ9</accession>
<dbReference type="InterPro" id="IPR045087">
    <property type="entry name" value="Cu-oxidase_fam"/>
</dbReference>
<dbReference type="Pfam" id="PF07732">
    <property type="entry name" value="Cu-oxidase_3"/>
    <property type="match status" value="1"/>
</dbReference>
<dbReference type="GO" id="GO:0016491">
    <property type="term" value="F:oxidoreductase activity"/>
    <property type="evidence" value="ECO:0007669"/>
    <property type="project" value="UniProtKB-KW"/>
</dbReference>
<feature type="signal peptide" evidence="3">
    <location>
        <begin position="1"/>
        <end position="40"/>
    </location>
</feature>
<keyword evidence="7" id="KW-1185">Reference proteome</keyword>
<evidence type="ECO:0000313" key="7">
    <source>
        <dbReference type="Proteomes" id="UP000199032"/>
    </source>
</evidence>
<dbReference type="EMBL" id="CZQA01000013">
    <property type="protein sequence ID" value="CUS39247.1"/>
    <property type="molecule type" value="Genomic_DNA"/>
</dbReference>
<dbReference type="PANTHER" id="PTHR11709">
    <property type="entry name" value="MULTI-COPPER OXIDASE"/>
    <property type="match status" value="1"/>
</dbReference>
<dbReference type="AlphaFoldDB" id="A0A0S4LPQ9"/>
<proteinExistence type="predicted"/>
<keyword evidence="1" id="KW-0479">Metal-binding</keyword>
<evidence type="ECO:0000256" key="1">
    <source>
        <dbReference type="ARBA" id="ARBA00022723"/>
    </source>
</evidence>
<keyword evidence="3" id="KW-0732">Signal</keyword>
<dbReference type="Proteomes" id="UP000199032">
    <property type="component" value="Unassembled WGS sequence"/>
</dbReference>
<organism evidence="6 7">
    <name type="scientific">Candidatus Nitrospira nitrosa</name>
    <dbReference type="NCBI Taxonomy" id="1742972"/>
    <lineage>
        <taxon>Bacteria</taxon>
        <taxon>Pseudomonadati</taxon>
        <taxon>Nitrospirota</taxon>
        <taxon>Nitrospiria</taxon>
        <taxon>Nitrospirales</taxon>
        <taxon>Nitrospiraceae</taxon>
        <taxon>Nitrospira</taxon>
    </lineage>
</organism>
<dbReference type="GO" id="GO:0005507">
    <property type="term" value="F:copper ion binding"/>
    <property type="evidence" value="ECO:0007669"/>
    <property type="project" value="InterPro"/>
</dbReference>
<dbReference type="InterPro" id="IPR011706">
    <property type="entry name" value="Cu-oxidase_C"/>
</dbReference>
<dbReference type="SUPFAM" id="SSF49503">
    <property type="entry name" value="Cupredoxins"/>
    <property type="match status" value="2"/>
</dbReference>
<sequence>MIKGVSSNCATVMSVRGWIACIVAAVALTLCMAGNESVHATTGVGPYEVPQVKDGNSDPTIVETWIVADEATVNIASPGSPAVMANGMTFKSCSDKLLSNCTTPGIPGPEFRLKVGDRVIVNFVNNLEKSGLDPEANVSGIHWHGIELNNASDGTEVTQPAVAPKGGKFVYDFIVSRPGIFWYHPHHHSSTNQVAKGLYGSIIVEDNQGYEAQLRNNGVIPSAEQTKTLVLSDITVCNTPGAGTNPATFDDTVLPHVSGIQAWAINYQNHILTQSPLILCETYPLDANGNLRGAFTAGDVPNIQSPSLTGSMSEGFTVLTNGVKVDARGGSPSAPAASSSSVLTNALEVKADQGLRLQIVNPSPVRYMRLRLTTSSGEQVNLFRIGGEGGLLDRVVLEGGMIGEFDFKYGQGEILVPPASRADVVAKIPSISGTVADGSVLTLWTEDFERVAATYSWTPTVPVMHLVINGSVATPYIIANGSHLLENLGSNAMVKVLSTAPDNLLTPSNGEAGSTNKDIQLTFWANNGAFQASIDGVPMPRDFTGLGKDGLASGGNPFYLESARHAALSNVMELTVTNTTGAHHPFHLHGFSFQPESLNPQAGTTGPTYTFPYHEFRDIMDVPANYTFTFRVSLDDRPTAKKSKGGGLGRWLFHCHILPHATFGMMSELHVH</sequence>
<evidence type="ECO:0000313" key="6">
    <source>
        <dbReference type="EMBL" id="CUS39247.1"/>
    </source>
</evidence>
<dbReference type="STRING" id="1742972.COMA1_70108"/>
<dbReference type="InterPro" id="IPR002355">
    <property type="entry name" value="Cu_oxidase_Cu_BS"/>
</dbReference>
<dbReference type="Gene3D" id="2.60.40.420">
    <property type="entry name" value="Cupredoxins - blue copper proteins"/>
    <property type="match status" value="3"/>
</dbReference>
<evidence type="ECO:0000256" key="3">
    <source>
        <dbReference type="SAM" id="SignalP"/>
    </source>
</evidence>
<keyword evidence="2" id="KW-0560">Oxidoreductase</keyword>
<feature type="chain" id="PRO_5006624164" description="Multicopper oxidase" evidence="3">
    <location>
        <begin position="41"/>
        <end position="672"/>
    </location>
</feature>
<feature type="domain" description="Plastocyanin-like" evidence="4">
    <location>
        <begin position="561"/>
        <end position="670"/>
    </location>
</feature>
<dbReference type="Pfam" id="PF07731">
    <property type="entry name" value="Cu-oxidase_2"/>
    <property type="match status" value="1"/>
</dbReference>
<feature type="domain" description="Plastocyanin-like" evidence="5">
    <location>
        <begin position="106"/>
        <end position="208"/>
    </location>
</feature>
<dbReference type="PROSITE" id="PS00080">
    <property type="entry name" value="MULTICOPPER_OXIDASE2"/>
    <property type="match status" value="1"/>
</dbReference>
<dbReference type="PANTHER" id="PTHR11709:SF2">
    <property type="entry name" value="MULTICOPPER OXIDASE LPR1"/>
    <property type="match status" value="1"/>
</dbReference>